<gene>
    <name evidence="6" type="ORF">JKA74_15555</name>
</gene>
<dbReference type="PROSITE" id="PS51007">
    <property type="entry name" value="CYTC"/>
    <property type="match status" value="1"/>
</dbReference>
<proteinExistence type="predicted"/>
<protein>
    <recommendedName>
        <fullName evidence="5">Cytochrome c domain-containing protein</fullName>
    </recommendedName>
</protein>
<reference evidence="6" key="1">
    <citation type="submission" date="2021-01" db="EMBL/GenBank/DDBJ databases">
        <title>Marivirga aurantiaca sp. nov., isolated from intertidal surface sediments.</title>
        <authorList>
            <person name="Zhang M."/>
        </authorList>
    </citation>
    <scope>NUCLEOTIDE SEQUENCE</scope>
    <source>
        <strain evidence="6">S37H4</strain>
    </source>
</reference>
<keyword evidence="1 3" id="KW-0479">Metal-binding</keyword>
<dbReference type="Proteomes" id="UP000611723">
    <property type="component" value="Unassembled WGS sequence"/>
</dbReference>
<keyword evidence="3" id="KW-0349">Heme</keyword>
<accession>A0A934X179</accession>
<evidence type="ECO:0000313" key="7">
    <source>
        <dbReference type="Proteomes" id="UP000611723"/>
    </source>
</evidence>
<evidence type="ECO:0000256" key="2">
    <source>
        <dbReference type="ARBA" id="ARBA00023004"/>
    </source>
</evidence>
<keyword evidence="7" id="KW-1185">Reference proteome</keyword>
<dbReference type="GO" id="GO:0009055">
    <property type="term" value="F:electron transfer activity"/>
    <property type="evidence" value="ECO:0007669"/>
    <property type="project" value="InterPro"/>
</dbReference>
<evidence type="ECO:0000259" key="5">
    <source>
        <dbReference type="PROSITE" id="PS51007"/>
    </source>
</evidence>
<dbReference type="InterPro" id="IPR009056">
    <property type="entry name" value="Cyt_c-like_dom"/>
</dbReference>
<evidence type="ECO:0000256" key="4">
    <source>
        <dbReference type="SAM" id="MobiDB-lite"/>
    </source>
</evidence>
<evidence type="ECO:0000256" key="3">
    <source>
        <dbReference type="PROSITE-ProRule" id="PRU00433"/>
    </source>
</evidence>
<dbReference type="EMBL" id="JAEQBW010000008">
    <property type="protein sequence ID" value="MBK6266461.1"/>
    <property type="molecule type" value="Genomic_DNA"/>
</dbReference>
<sequence length="496" mass="55543">MMHFNHYLKLSLAFALCISFTSCDNSPKEKADSKEDAIFLDPFAANNNIYPPDSIYSGPFFEGNYNYPTEVAPMDYPWEEVSNGQPITQENAAEYIMAARNYIKDAMSVMINEPAQWPTSTHRKDWYNMAWSGQEYQKTEWDGLETVYGTMTGQVLKNDIFTDYGYSQPMQNHALVYYNELAAVTLNKLWKSKDPSGFYPDYTTEAAQFEQNAVIIKAAGTTATGEDWEIMEGAGTFPIYREVAFGPDTAKGPMLQELAWIQFDIIIKDTIAAPETGWVFSTFIYDKNSSGDNTFDRLELLGVSWGNDPNQMDTTKSLSETYINPAAPDYYRANIGFGGRLSGPIDVALVGGIRSDGTTDSVFVLDEQGKAKGGKSYLHLRASACFSCHGTSSFPAQNDFYPSPKQNLVYTDTLYNQNTKGWENYFKNRSGTEIMPALDGVQKSTMALDYDLFMQFALNNSLQGLHLDGTDKPALPENYTPLDKKKHPVLAMPKSK</sequence>
<keyword evidence="2 3" id="KW-0408">Iron</keyword>
<dbReference type="RefSeq" id="WP_201432144.1">
    <property type="nucleotide sequence ID" value="NZ_JAEQBW010000008.1"/>
</dbReference>
<dbReference type="AlphaFoldDB" id="A0A934X179"/>
<organism evidence="6 7">
    <name type="scientific">Marivirga aurantiaca</name>
    <dbReference type="NCBI Taxonomy" id="2802615"/>
    <lineage>
        <taxon>Bacteria</taxon>
        <taxon>Pseudomonadati</taxon>
        <taxon>Bacteroidota</taxon>
        <taxon>Cytophagia</taxon>
        <taxon>Cytophagales</taxon>
        <taxon>Marivirgaceae</taxon>
        <taxon>Marivirga</taxon>
    </lineage>
</organism>
<feature type="region of interest" description="Disordered" evidence="4">
    <location>
        <begin position="476"/>
        <end position="496"/>
    </location>
</feature>
<feature type="domain" description="Cytochrome c" evidence="5">
    <location>
        <begin position="369"/>
        <end position="495"/>
    </location>
</feature>
<evidence type="ECO:0000313" key="6">
    <source>
        <dbReference type="EMBL" id="MBK6266461.1"/>
    </source>
</evidence>
<dbReference type="GO" id="GO:0046872">
    <property type="term" value="F:metal ion binding"/>
    <property type="evidence" value="ECO:0007669"/>
    <property type="project" value="UniProtKB-KW"/>
</dbReference>
<evidence type="ECO:0000256" key="1">
    <source>
        <dbReference type="ARBA" id="ARBA00022723"/>
    </source>
</evidence>
<comment type="caution">
    <text evidence="6">The sequence shown here is derived from an EMBL/GenBank/DDBJ whole genome shotgun (WGS) entry which is preliminary data.</text>
</comment>
<name>A0A934X179_9BACT</name>
<dbReference type="GO" id="GO:0020037">
    <property type="term" value="F:heme binding"/>
    <property type="evidence" value="ECO:0007669"/>
    <property type="project" value="InterPro"/>
</dbReference>